<dbReference type="Proteomes" id="UP000604046">
    <property type="component" value="Unassembled WGS sequence"/>
</dbReference>
<protein>
    <submittedName>
        <fullName evidence="3">Lrrc9 protein</fullName>
    </submittedName>
</protein>
<evidence type="ECO:0000313" key="3">
    <source>
        <dbReference type="EMBL" id="CAE7193588.1"/>
    </source>
</evidence>
<comment type="caution">
    <text evidence="3">The sequence shown here is derived from an EMBL/GenBank/DDBJ whole genome shotgun (WGS) entry which is preliminary data.</text>
</comment>
<dbReference type="InterPro" id="IPR001611">
    <property type="entry name" value="Leu-rich_rpt"/>
</dbReference>
<dbReference type="InterPro" id="IPR032675">
    <property type="entry name" value="LRR_dom_sf"/>
</dbReference>
<dbReference type="InterPro" id="IPR025875">
    <property type="entry name" value="Leu-rich_rpt_4"/>
</dbReference>
<sequence length="179" mass="19490">MATECIGTCMETCLGLDFCQHDANSIGKQKAHANAGVDLRRRTGDRTGTVWAGSAGGPYVNPFSRPDKKQLAVLAGLDAPNLTELNVASNRISSIEHVVDRMPRLQSLNLADNRLYSYREVISLSKLDALHTLSFADPDFGENPICFLCNYSTYVLYHLPKLQDGGKMGTVFLAVIPGS</sequence>
<dbReference type="PROSITE" id="PS51450">
    <property type="entry name" value="LRR"/>
    <property type="match status" value="1"/>
</dbReference>
<dbReference type="AlphaFoldDB" id="A0A812J5H2"/>
<dbReference type="Gene3D" id="3.80.10.10">
    <property type="entry name" value="Ribonuclease Inhibitor"/>
    <property type="match status" value="1"/>
</dbReference>
<dbReference type="SUPFAM" id="SSF52058">
    <property type="entry name" value="L domain-like"/>
    <property type="match status" value="1"/>
</dbReference>
<evidence type="ECO:0000313" key="4">
    <source>
        <dbReference type="Proteomes" id="UP000604046"/>
    </source>
</evidence>
<gene>
    <name evidence="3" type="primary">Lrrc9</name>
    <name evidence="3" type="ORF">SNAT2548_LOCUS5241</name>
</gene>
<evidence type="ECO:0000256" key="1">
    <source>
        <dbReference type="ARBA" id="ARBA00022614"/>
    </source>
</evidence>
<accession>A0A812J5H2</accession>
<organism evidence="3 4">
    <name type="scientific">Symbiodinium natans</name>
    <dbReference type="NCBI Taxonomy" id="878477"/>
    <lineage>
        <taxon>Eukaryota</taxon>
        <taxon>Sar</taxon>
        <taxon>Alveolata</taxon>
        <taxon>Dinophyceae</taxon>
        <taxon>Suessiales</taxon>
        <taxon>Symbiodiniaceae</taxon>
        <taxon>Symbiodinium</taxon>
    </lineage>
</organism>
<keyword evidence="4" id="KW-1185">Reference proteome</keyword>
<proteinExistence type="predicted"/>
<dbReference type="EMBL" id="CAJNDS010000335">
    <property type="protein sequence ID" value="CAE7193588.1"/>
    <property type="molecule type" value="Genomic_DNA"/>
</dbReference>
<keyword evidence="1" id="KW-0433">Leucine-rich repeat</keyword>
<dbReference type="GO" id="GO:0005737">
    <property type="term" value="C:cytoplasm"/>
    <property type="evidence" value="ECO:0007669"/>
    <property type="project" value="TreeGrafter"/>
</dbReference>
<dbReference type="Pfam" id="PF12799">
    <property type="entry name" value="LRR_4"/>
    <property type="match status" value="1"/>
</dbReference>
<dbReference type="OrthoDB" id="1517790at2759"/>
<reference evidence="3" key="1">
    <citation type="submission" date="2021-02" db="EMBL/GenBank/DDBJ databases">
        <authorList>
            <person name="Dougan E. K."/>
            <person name="Rhodes N."/>
            <person name="Thang M."/>
            <person name="Chan C."/>
        </authorList>
    </citation>
    <scope>NUCLEOTIDE SEQUENCE</scope>
</reference>
<name>A0A812J5H2_9DINO</name>
<dbReference type="PANTHER" id="PTHR15454:SF56">
    <property type="entry name" value="PROTEIN PHOSPHATASE 1 REGULATORY SUBUNIT 7-RELATED"/>
    <property type="match status" value="1"/>
</dbReference>
<dbReference type="PANTHER" id="PTHR15454">
    <property type="entry name" value="NISCHARIN RELATED"/>
    <property type="match status" value="1"/>
</dbReference>
<keyword evidence="2" id="KW-0677">Repeat</keyword>
<evidence type="ECO:0000256" key="2">
    <source>
        <dbReference type="ARBA" id="ARBA00022737"/>
    </source>
</evidence>